<proteinExistence type="predicted"/>
<feature type="region of interest" description="Disordered" evidence="1">
    <location>
        <begin position="41"/>
        <end position="361"/>
    </location>
</feature>
<feature type="compositionally biased region" description="Gly residues" evidence="1">
    <location>
        <begin position="200"/>
        <end position="210"/>
    </location>
</feature>
<feature type="compositionally biased region" description="Polar residues" evidence="1">
    <location>
        <begin position="403"/>
        <end position="424"/>
    </location>
</feature>
<organism evidence="2 3">
    <name type="scientific">Prorocentrum cordatum</name>
    <dbReference type="NCBI Taxonomy" id="2364126"/>
    <lineage>
        <taxon>Eukaryota</taxon>
        <taxon>Sar</taxon>
        <taxon>Alveolata</taxon>
        <taxon>Dinophyceae</taxon>
        <taxon>Prorocentrales</taxon>
        <taxon>Prorocentraceae</taxon>
        <taxon>Prorocentrum</taxon>
    </lineage>
</organism>
<reference evidence="2" key="1">
    <citation type="submission" date="2023-10" db="EMBL/GenBank/DDBJ databases">
        <authorList>
            <person name="Chen Y."/>
            <person name="Shah S."/>
            <person name="Dougan E. K."/>
            <person name="Thang M."/>
            <person name="Chan C."/>
        </authorList>
    </citation>
    <scope>NUCLEOTIDE SEQUENCE [LARGE SCALE GENOMIC DNA]</scope>
</reference>
<accession>A0ABN9U6W9</accession>
<dbReference type="EMBL" id="CAUYUJ010015446">
    <property type="protein sequence ID" value="CAK0853998.1"/>
    <property type="molecule type" value="Genomic_DNA"/>
</dbReference>
<sequence length="473" mass="48384">MDEVEAKRSELQARITSDKLAMASMEVVRKMRLVEKGVQAGEELQEAETQTDAFELESSPLPDSSPRSSCSERSPLGKTDPFEPSLLPPRDSSQRSPRSPRKSMTKGKAPHSSSIAFSMEAPGGPGPLPGGPLTGGHLSPRGSTTPGGTPAEAHNDATQPAAPRGQPSADGNHSRRRPRTKPDRRQGHGSPGPGPASSWKGGGRTDGLGRQGPSSPRSGGHRNPPAGQGPPGPGSGPDLPGGPGLAPSPSHDAPASELVAPLLAPGGPGPGLGHEPDVGRSLAASPAGDLLVREHAAPLQAHKRPVPEPLQDRSLAAPPVSGAPVREVAAPLQARRRPGPEPDAGRKLAASPASESDDARMRELIAPLIPAGVAARLFGALSPTHDGSEAAWSSPPSRPGSARQASTTTALPSATHSWTVSAPTRTAPELGSVVPGRGPSRLQRLRGGTPQGAQSDGREGSDAQENSDDQDDP</sequence>
<comment type="caution">
    <text evidence="2">The sequence shown here is derived from an EMBL/GenBank/DDBJ whole genome shotgun (WGS) entry which is preliminary data.</text>
</comment>
<feature type="region of interest" description="Disordered" evidence="1">
    <location>
        <begin position="383"/>
        <end position="473"/>
    </location>
</feature>
<feature type="compositionally biased region" description="Basic residues" evidence="1">
    <location>
        <begin position="98"/>
        <end position="109"/>
    </location>
</feature>
<evidence type="ECO:0000313" key="2">
    <source>
        <dbReference type="EMBL" id="CAK0853998.1"/>
    </source>
</evidence>
<feature type="compositionally biased region" description="Low complexity" evidence="1">
    <location>
        <begin position="56"/>
        <end position="76"/>
    </location>
</feature>
<name>A0ABN9U6W9_9DINO</name>
<keyword evidence="3" id="KW-1185">Reference proteome</keyword>
<feature type="compositionally biased region" description="Low complexity" evidence="1">
    <location>
        <begin position="84"/>
        <end position="97"/>
    </location>
</feature>
<evidence type="ECO:0000313" key="3">
    <source>
        <dbReference type="Proteomes" id="UP001189429"/>
    </source>
</evidence>
<feature type="compositionally biased region" description="Low complexity" evidence="1">
    <location>
        <begin position="211"/>
        <end position="226"/>
    </location>
</feature>
<protein>
    <submittedName>
        <fullName evidence="2">Uncharacterized protein</fullName>
    </submittedName>
</protein>
<dbReference type="Proteomes" id="UP001189429">
    <property type="component" value="Unassembled WGS sequence"/>
</dbReference>
<gene>
    <name evidence="2" type="ORF">PCOR1329_LOCUS45304</name>
</gene>
<evidence type="ECO:0000256" key="1">
    <source>
        <dbReference type="SAM" id="MobiDB-lite"/>
    </source>
</evidence>